<feature type="non-terminal residue" evidence="1">
    <location>
        <position position="83"/>
    </location>
</feature>
<sequence>MVSIHKQSRHTVCTRSMQMCIRKHTSIHSFLWLHRLYSNGNRQRTRHLRNWPSMCYMQIHRSPYVQQRASHHGICILQHKFWK</sequence>
<dbReference type="EMBL" id="AF289355">
    <property type="protein sequence ID" value="AAG22020.1"/>
    <property type="molecule type" value="Genomic_DNA"/>
</dbReference>
<name>Q9E0Z6_9VIRU</name>
<organism evidence="1">
    <name type="scientific">Torque teno virus</name>
    <dbReference type="NCBI Taxonomy" id="68887"/>
    <lineage>
        <taxon>Viruses</taxon>
        <taxon>Monodnaviria</taxon>
        <taxon>Shotokuvirae</taxon>
        <taxon>Commensaviricota</taxon>
        <taxon>Cardeaviricetes</taxon>
        <taxon>Sanitavirales</taxon>
        <taxon>Anelloviridae</taxon>
    </lineage>
</organism>
<evidence type="ECO:0000313" key="1">
    <source>
        <dbReference type="EMBL" id="AAG22020.1"/>
    </source>
</evidence>
<protein>
    <submittedName>
        <fullName evidence="1">ORF1</fullName>
    </submittedName>
</protein>
<proteinExistence type="predicted"/>
<reference evidence="1" key="1">
    <citation type="submission" date="2000-07" db="EMBL/GenBank/DDBJ databases">
        <title>Prevalence and distribution of TT virus genotypes in German and Ghanese individuals: identification of a new virus genotype from Ghana.</title>
        <authorList>
            <person name="Leitmeyer K.C."/>
            <person name="Meisel H."/>
        </authorList>
    </citation>
    <scope>NUCLEOTIDE SEQUENCE</scope>
    <source>
        <strain evidence="1">Ghana33</strain>
    </source>
</reference>
<accession>Q9E0Z6</accession>
<feature type="non-terminal residue" evidence="1">
    <location>
        <position position="1"/>
    </location>
</feature>